<dbReference type="InterPro" id="IPR008207">
    <property type="entry name" value="Sig_transdc_His_kin_Hpt_dom"/>
</dbReference>
<dbReference type="InterPro" id="IPR011006">
    <property type="entry name" value="CheY-like_superfamily"/>
</dbReference>
<reference evidence="21 22" key="1">
    <citation type="submission" date="2008-03" db="EMBL/GenBank/DDBJ databases">
        <title>Sequencing of the draft genome and assembly of Burkholderia ambifaria IOP40-10.</title>
        <authorList>
            <consortium name="US DOE Joint Genome Institute (JGI-PGF)"/>
            <person name="Copeland A."/>
            <person name="Lucas S."/>
            <person name="Lapidus A."/>
            <person name="Glavina del Rio T."/>
            <person name="Dalin E."/>
            <person name="Tice H."/>
            <person name="Bruce D."/>
            <person name="Goodwin L."/>
            <person name="Pitluck S."/>
            <person name="Larimer F."/>
            <person name="Land M.L."/>
            <person name="Hauser L."/>
            <person name="Tiedje J."/>
            <person name="Richardson P."/>
        </authorList>
    </citation>
    <scope>NUCLEOTIDE SEQUENCE [LARGE SCALE GENOMIC DNA]</scope>
    <source>
        <strain evidence="21 22">IOP40-10</strain>
    </source>
</reference>
<dbReference type="InterPro" id="IPR001789">
    <property type="entry name" value="Sig_transdc_resp-reg_receiver"/>
</dbReference>
<feature type="domain" description="Response regulatory" evidence="19">
    <location>
        <begin position="982"/>
        <end position="1102"/>
    </location>
</feature>
<dbReference type="InterPro" id="IPR036890">
    <property type="entry name" value="HATPase_C_sf"/>
</dbReference>
<keyword evidence="11" id="KW-0067">ATP-binding</keyword>
<gene>
    <name evidence="21" type="ORF">BamIOP4010DRAFT_1314</name>
</gene>
<dbReference type="PATRIC" id="fig|396596.7.peg.6623"/>
<feature type="chain" id="PRO_5002761564" description="histidine kinase" evidence="17">
    <location>
        <begin position="36"/>
        <end position="1243"/>
    </location>
</feature>
<dbReference type="PROSITE" id="PS50894">
    <property type="entry name" value="HPT"/>
    <property type="match status" value="1"/>
</dbReference>
<sequence>MTFFLHAFAARAGARRLAQCLAWSLALLTSLSVHASSAAATEPSTQPPTELRLVHLAQSARELTIPRATQAWLDAHQRTFRVGVVPNGAPPFDIVDATGSYIGITADILDRIRSSAHVRLTFRKFPNTAAMLDAARRGEIDLATTVIQSTADSTGLRFSQAYFPDQDSIVTRNDNDGFAAIATPSVPRLAYVPSLVSVDVLRKYFPGTRLTPVASPAAGLTAVAFGQADQYVGNTNISNYLIERLQLLNLSIRRFTSYPSSSGFQLAAPTSHAPLIDLANQLIAQINIEDLAETRSRWEGRPNHVALDLATTLSPAEKAWIQAHPVVYFSTAREFPPFLFHDEKGNMAGVTADMLNLITTQVGLRFEPSPSAPRNDAVEILPVMSATANKRGYLTTSPYSWSGFAVVTRVGELLRHPIAWPTNQRIAIPNDGIANTLPSVDITARYLITPTINDALYAVSDGDVDAAILNINIANYYIAQRYRGKLVVAGFLDPSNTAQIGFGVPETAPELASIINKVLQGTRETQLNDIRNHWNFSGIPDSAFRPWRQRLWAGLAIAVSFGALLIGWNRSLTRQIRLRQRAEAILRQQFALQQTLLDSMPFPFFICDVQLRLSGWNQAFAAAVGHDRCAAGQSLSALGGGHDNLAVQLTDILHKAANQQTPHFKDMHLRINGRELDAHAWVVPFVSDANATRSLLIGWMDVSERGEMQRAAKLAKEEAEHANHAKSTFLATISHEIRTPMNAILGILELRVRQAERSLSAAPEDLQAALESARSLISMLDEILDISKIEAGKMAISNQPAYLNPLTDSVAAIYEEVSRKKGLTFRYRATGHDHQVLTDVLRLRQILSNLLSNAIKFTAQGQITFLVRIQDDVDGEHTLVHIIIADTGIGIDPATIPTLLKPYTQATPTIANQYGGTGLGLPICHYLTTALGGTLSIHSALEQGTRISLRFRLARVAAQELPSSTSQQPAAVETTTRFKGRVALIVDDHAPNRIVLSQQLQFLGFETITCSLASEALATLDQTTVDLLVTDCNMPGMTGFELTRVIREQEATRVGTPALIIVGFTASLLADTMSQATRCGMNTCLLKPLALDELAGALERLLPATAAVSASGSATKKPQGSHGLAGSIVEQIARLAPSGELHMLNNLIATCEADIQTLRTAIETRELDAIADGAHRLHSTAELCRLPVLAELTAGIEARARAADQSDCTAMVDMIATTISITQRLITKLRTRVRELESDPHGD</sequence>
<organism evidence="21 22">
    <name type="scientific">Burkholderia ambifaria IOP40-10</name>
    <dbReference type="NCBI Taxonomy" id="396596"/>
    <lineage>
        <taxon>Bacteria</taxon>
        <taxon>Pseudomonadati</taxon>
        <taxon>Pseudomonadota</taxon>
        <taxon>Betaproteobacteria</taxon>
        <taxon>Burkholderiales</taxon>
        <taxon>Burkholderiaceae</taxon>
        <taxon>Burkholderia</taxon>
        <taxon>Burkholderia cepacia complex</taxon>
    </lineage>
</organism>
<dbReference type="EC" id="2.7.13.3" evidence="3"/>
<dbReference type="PROSITE" id="PS50110">
    <property type="entry name" value="RESPONSE_REGULATORY"/>
    <property type="match status" value="1"/>
</dbReference>
<dbReference type="Gene3D" id="3.30.450.20">
    <property type="entry name" value="PAS domain"/>
    <property type="match status" value="1"/>
</dbReference>
<dbReference type="Pfam" id="PF00497">
    <property type="entry name" value="SBP_bac_3"/>
    <property type="match status" value="2"/>
</dbReference>
<dbReference type="PRINTS" id="PR00344">
    <property type="entry name" value="BCTRLSENSOR"/>
</dbReference>
<evidence type="ECO:0000256" key="14">
    <source>
        <dbReference type="ARBA" id="ARBA00023136"/>
    </source>
</evidence>
<comment type="caution">
    <text evidence="21">The sequence shown here is derived from an EMBL/GenBank/DDBJ whole genome shotgun (WGS) entry which is preliminary data.</text>
</comment>
<evidence type="ECO:0000256" key="15">
    <source>
        <dbReference type="PROSITE-ProRule" id="PRU00110"/>
    </source>
</evidence>
<proteinExistence type="predicted"/>
<evidence type="ECO:0000256" key="8">
    <source>
        <dbReference type="ARBA" id="ARBA00022692"/>
    </source>
</evidence>
<dbReference type="SMART" id="SM00387">
    <property type="entry name" value="HATPase_c"/>
    <property type="match status" value="1"/>
</dbReference>
<keyword evidence="11" id="KW-0547">Nucleotide-binding</keyword>
<keyword evidence="7" id="KW-0808">Transferase</keyword>
<dbReference type="InterPro" id="IPR036097">
    <property type="entry name" value="HisK_dim/P_sf"/>
</dbReference>
<evidence type="ECO:0000256" key="4">
    <source>
        <dbReference type="ARBA" id="ARBA00022475"/>
    </source>
</evidence>
<dbReference type="CDD" id="cd00082">
    <property type="entry name" value="HisKA"/>
    <property type="match status" value="1"/>
</dbReference>
<keyword evidence="4" id="KW-1003">Cell membrane</keyword>
<evidence type="ECO:0000256" key="11">
    <source>
        <dbReference type="ARBA" id="ARBA00022840"/>
    </source>
</evidence>
<keyword evidence="8" id="KW-0812">Transmembrane</keyword>
<dbReference type="SMART" id="SM00388">
    <property type="entry name" value="HisKA"/>
    <property type="match status" value="1"/>
</dbReference>
<name>B1FBA5_9BURK</name>
<dbReference type="SUPFAM" id="SSF53850">
    <property type="entry name" value="Periplasmic binding protein-like II"/>
    <property type="match status" value="2"/>
</dbReference>
<dbReference type="InterPro" id="IPR004358">
    <property type="entry name" value="Sig_transdc_His_kin-like_C"/>
</dbReference>
<evidence type="ECO:0000256" key="5">
    <source>
        <dbReference type="ARBA" id="ARBA00022519"/>
    </source>
</evidence>
<dbReference type="SUPFAM" id="SSF47384">
    <property type="entry name" value="Homodimeric domain of signal transducing histidine kinase"/>
    <property type="match status" value="1"/>
</dbReference>
<dbReference type="Gene3D" id="1.20.120.160">
    <property type="entry name" value="HPT domain"/>
    <property type="match status" value="1"/>
</dbReference>
<evidence type="ECO:0000256" key="13">
    <source>
        <dbReference type="ARBA" id="ARBA00023012"/>
    </source>
</evidence>
<dbReference type="Gene3D" id="1.10.287.130">
    <property type="match status" value="1"/>
</dbReference>
<dbReference type="InterPro" id="IPR036641">
    <property type="entry name" value="HPT_dom_sf"/>
</dbReference>
<dbReference type="AlphaFoldDB" id="B1FBA5"/>
<evidence type="ECO:0000313" key="22">
    <source>
        <dbReference type="Proteomes" id="UP000005463"/>
    </source>
</evidence>
<dbReference type="GO" id="GO:0000155">
    <property type="term" value="F:phosphorelay sensor kinase activity"/>
    <property type="evidence" value="ECO:0007669"/>
    <property type="project" value="InterPro"/>
</dbReference>
<accession>B1FBA5</accession>
<dbReference type="GO" id="GO:0009927">
    <property type="term" value="F:histidine phosphotransfer kinase activity"/>
    <property type="evidence" value="ECO:0007669"/>
    <property type="project" value="TreeGrafter"/>
</dbReference>
<dbReference type="SUPFAM" id="SSF52172">
    <property type="entry name" value="CheY-like"/>
    <property type="match status" value="1"/>
</dbReference>
<dbReference type="SUPFAM" id="SSF47226">
    <property type="entry name" value="Histidine-containing phosphotransfer domain, HPT domain"/>
    <property type="match status" value="1"/>
</dbReference>
<comment type="catalytic activity">
    <reaction evidence="1">
        <text>ATP + protein L-histidine = ADP + protein N-phospho-L-histidine.</text>
        <dbReference type="EC" id="2.7.13.3"/>
    </reaction>
</comment>
<protein>
    <recommendedName>
        <fullName evidence="3">histidine kinase</fullName>
        <ecNumber evidence="3">2.7.13.3</ecNumber>
    </recommendedName>
</protein>
<feature type="modified residue" description="4-aspartylphosphate" evidence="16">
    <location>
        <position position="1031"/>
    </location>
</feature>
<feature type="domain" description="HPt" evidence="20">
    <location>
        <begin position="1136"/>
        <end position="1232"/>
    </location>
</feature>
<dbReference type="Pfam" id="PF02518">
    <property type="entry name" value="HATPase_c"/>
    <property type="match status" value="1"/>
</dbReference>
<dbReference type="Pfam" id="PF01627">
    <property type="entry name" value="Hpt"/>
    <property type="match status" value="1"/>
</dbReference>
<dbReference type="Gene3D" id="3.40.190.10">
    <property type="entry name" value="Periplasmic binding protein-like II"/>
    <property type="match status" value="4"/>
</dbReference>
<keyword evidence="13" id="KW-0902">Two-component regulatory system</keyword>
<dbReference type="PROSITE" id="PS50109">
    <property type="entry name" value="HIS_KIN"/>
    <property type="match status" value="1"/>
</dbReference>
<dbReference type="InterPro" id="IPR003661">
    <property type="entry name" value="HisK_dim/P_dom"/>
</dbReference>
<dbReference type="EMBL" id="ABLC01000018">
    <property type="protein sequence ID" value="EDT05187.1"/>
    <property type="molecule type" value="Genomic_DNA"/>
</dbReference>
<dbReference type="InterPro" id="IPR003594">
    <property type="entry name" value="HATPase_dom"/>
</dbReference>
<dbReference type="SUPFAM" id="SSF55874">
    <property type="entry name" value="ATPase domain of HSP90 chaperone/DNA topoisomerase II/histidine kinase"/>
    <property type="match status" value="1"/>
</dbReference>
<dbReference type="InterPro" id="IPR001638">
    <property type="entry name" value="Solute-binding_3/MltF_N"/>
</dbReference>
<dbReference type="Gene3D" id="3.40.50.2300">
    <property type="match status" value="1"/>
</dbReference>
<evidence type="ECO:0000313" key="21">
    <source>
        <dbReference type="EMBL" id="EDT05187.1"/>
    </source>
</evidence>
<feature type="domain" description="Histidine kinase" evidence="18">
    <location>
        <begin position="732"/>
        <end position="955"/>
    </location>
</feature>
<dbReference type="InterPro" id="IPR005467">
    <property type="entry name" value="His_kinase_dom"/>
</dbReference>
<dbReference type="CDD" id="cd13705">
    <property type="entry name" value="PBP2_BvgS_D1"/>
    <property type="match status" value="1"/>
</dbReference>
<evidence type="ECO:0000256" key="16">
    <source>
        <dbReference type="PROSITE-ProRule" id="PRU00169"/>
    </source>
</evidence>
<evidence type="ECO:0000256" key="10">
    <source>
        <dbReference type="ARBA" id="ARBA00022777"/>
    </source>
</evidence>
<dbReference type="SMART" id="SM00062">
    <property type="entry name" value="PBPb"/>
    <property type="match status" value="2"/>
</dbReference>
<dbReference type="InterPro" id="IPR049870">
    <property type="entry name" value="BvgS-like_periplasmic1"/>
</dbReference>
<dbReference type="RefSeq" id="WP_006750517.1">
    <property type="nucleotide sequence ID" value="NZ_ABLC01000018.1"/>
</dbReference>
<dbReference type="CDD" id="cd16922">
    <property type="entry name" value="HATPase_EvgS-ArcB-TorS-like"/>
    <property type="match status" value="1"/>
</dbReference>
<dbReference type="SMART" id="SM00448">
    <property type="entry name" value="REC"/>
    <property type="match status" value="1"/>
</dbReference>
<evidence type="ECO:0000259" key="18">
    <source>
        <dbReference type="PROSITE" id="PS50109"/>
    </source>
</evidence>
<evidence type="ECO:0000256" key="12">
    <source>
        <dbReference type="ARBA" id="ARBA00022989"/>
    </source>
</evidence>
<keyword evidence="9 17" id="KW-0732">Signal</keyword>
<keyword evidence="12" id="KW-1133">Transmembrane helix</keyword>
<keyword evidence="14" id="KW-0472">Membrane</keyword>
<keyword evidence="6 16" id="KW-0597">Phosphoprotein</keyword>
<dbReference type="Gene3D" id="3.30.565.10">
    <property type="entry name" value="Histidine kinase-like ATPase, C-terminal domain"/>
    <property type="match status" value="1"/>
</dbReference>
<dbReference type="GO" id="GO:0005886">
    <property type="term" value="C:plasma membrane"/>
    <property type="evidence" value="ECO:0007669"/>
    <property type="project" value="UniProtKB-SubCell"/>
</dbReference>
<dbReference type="SUPFAM" id="SSF55785">
    <property type="entry name" value="PYP-like sensor domain (PAS domain)"/>
    <property type="match status" value="1"/>
</dbReference>
<keyword evidence="5" id="KW-0997">Cell inner membrane</keyword>
<dbReference type="PANTHER" id="PTHR43047:SF72">
    <property type="entry name" value="OSMOSENSING HISTIDINE PROTEIN KINASE SLN1"/>
    <property type="match status" value="1"/>
</dbReference>
<evidence type="ECO:0000256" key="9">
    <source>
        <dbReference type="ARBA" id="ARBA00022729"/>
    </source>
</evidence>
<dbReference type="CDD" id="cd17546">
    <property type="entry name" value="REC_hyHK_CKI1_RcsC-like"/>
    <property type="match status" value="1"/>
</dbReference>
<evidence type="ECO:0000256" key="2">
    <source>
        <dbReference type="ARBA" id="ARBA00004429"/>
    </source>
</evidence>
<evidence type="ECO:0000259" key="19">
    <source>
        <dbReference type="PROSITE" id="PS50110"/>
    </source>
</evidence>
<keyword evidence="10 21" id="KW-0418">Kinase</keyword>
<dbReference type="PANTHER" id="PTHR43047">
    <property type="entry name" value="TWO-COMPONENT HISTIDINE PROTEIN KINASE"/>
    <property type="match status" value="1"/>
</dbReference>
<evidence type="ECO:0000256" key="1">
    <source>
        <dbReference type="ARBA" id="ARBA00000085"/>
    </source>
</evidence>
<evidence type="ECO:0000259" key="20">
    <source>
        <dbReference type="PROSITE" id="PS50894"/>
    </source>
</evidence>
<dbReference type="Pfam" id="PF00512">
    <property type="entry name" value="HisKA"/>
    <property type="match status" value="1"/>
</dbReference>
<dbReference type="InterPro" id="IPR035965">
    <property type="entry name" value="PAS-like_dom_sf"/>
</dbReference>
<evidence type="ECO:0000256" key="3">
    <source>
        <dbReference type="ARBA" id="ARBA00012438"/>
    </source>
</evidence>
<evidence type="ECO:0000256" key="6">
    <source>
        <dbReference type="ARBA" id="ARBA00022553"/>
    </source>
</evidence>
<evidence type="ECO:0000256" key="7">
    <source>
        <dbReference type="ARBA" id="ARBA00022679"/>
    </source>
</evidence>
<evidence type="ECO:0000256" key="17">
    <source>
        <dbReference type="SAM" id="SignalP"/>
    </source>
</evidence>
<dbReference type="Pfam" id="PF00072">
    <property type="entry name" value="Response_reg"/>
    <property type="match status" value="1"/>
</dbReference>
<feature type="modified residue" description="Phosphohistidine" evidence="15">
    <location>
        <position position="1175"/>
    </location>
</feature>
<comment type="subcellular location">
    <subcellularLocation>
        <location evidence="2">Cell inner membrane</location>
        <topology evidence="2">Multi-pass membrane protein</topology>
    </subcellularLocation>
</comment>
<dbReference type="Proteomes" id="UP000005463">
    <property type="component" value="Unassembled WGS sequence"/>
</dbReference>
<feature type="signal peptide" evidence="17">
    <location>
        <begin position="1"/>
        <end position="35"/>
    </location>
</feature>